<dbReference type="PANTHER" id="PTHR35848">
    <property type="entry name" value="OXALATE-BINDING PROTEIN"/>
    <property type="match status" value="1"/>
</dbReference>
<dbReference type="InterPro" id="IPR013096">
    <property type="entry name" value="Cupin_2"/>
</dbReference>
<evidence type="ECO:0000313" key="3">
    <source>
        <dbReference type="EMBL" id="MFC5368024.1"/>
    </source>
</evidence>
<name>A0ABD5RDG5_9EURY</name>
<evidence type="ECO:0000313" key="4">
    <source>
        <dbReference type="Proteomes" id="UP001596201"/>
    </source>
</evidence>
<dbReference type="Pfam" id="PF07883">
    <property type="entry name" value="Cupin_2"/>
    <property type="match status" value="1"/>
</dbReference>
<dbReference type="InterPro" id="IPR014710">
    <property type="entry name" value="RmlC-like_jellyroll"/>
</dbReference>
<comment type="caution">
    <text evidence="3">The sequence shown here is derived from an EMBL/GenBank/DDBJ whole genome shotgun (WGS) entry which is preliminary data.</text>
</comment>
<protein>
    <submittedName>
        <fullName evidence="3">Cupin domain-containing protein</fullName>
    </submittedName>
</protein>
<accession>A0ABD5RDG5</accession>
<reference evidence="3 4" key="1">
    <citation type="journal article" date="2019" name="Int. J. Syst. Evol. Microbiol.">
        <title>The Global Catalogue of Microorganisms (GCM) 10K type strain sequencing project: providing services to taxonomists for standard genome sequencing and annotation.</title>
        <authorList>
            <consortium name="The Broad Institute Genomics Platform"/>
            <consortium name="The Broad Institute Genome Sequencing Center for Infectious Disease"/>
            <person name="Wu L."/>
            <person name="Ma J."/>
        </authorList>
    </citation>
    <scope>NUCLEOTIDE SEQUENCE [LARGE SCALE GENOMIC DNA]</scope>
    <source>
        <strain evidence="3 4">CGMCC 1.12237</strain>
    </source>
</reference>
<evidence type="ECO:0000259" key="2">
    <source>
        <dbReference type="Pfam" id="PF07883"/>
    </source>
</evidence>
<organism evidence="3 4">
    <name type="scientific">Salinirubrum litoreum</name>
    <dbReference type="NCBI Taxonomy" id="1126234"/>
    <lineage>
        <taxon>Archaea</taxon>
        <taxon>Methanobacteriati</taxon>
        <taxon>Methanobacteriota</taxon>
        <taxon>Stenosarchaea group</taxon>
        <taxon>Halobacteria</taxon>
        <taxon>Halobacteriales</taxon>
        <taxon>Haloferacaceae</taxon>
        <taxon>Salinirubrum</taxon>
    </lineage>
</organism>
<dbReference type="SUPFAM" id="SSF51182">
    <property type="entry name" value="RmlC-like cupins"/>
    <property type="match status" value="1"/>
</dbReference>
<evidence type="ECO:0000256" key="1">
    <source>
        <dbReference type="ARBA" id="ARBA00022723"/>
    </source>
</evidence>
<dbReference type="CDD" id="cd02224">
    <property type="entry name" value="cupin_SPO2919-like"/>
    <property type="match status" value="1"/>
</dbReference>
<keyword evidence="4" id="KW-1185">Reference proteome</keyword>
<keyword evidence="1" id="KW-0479">Metal-binding</keyword>
<dbReference type="Proteomes" id="UP001596201">
    <property type="component" value="Unassembled WGS sequence"/>
</dbReference>
<dbReference type="GO" id="GO:0046872">
    <property type="term" value="F:metal ion binding"/>
    <property type="evidence" value="ECO:0007669"/>
    <property type="project" value="UniProtKB-KW"/>
</dbReference>
<feature type="domain" description="Cupin type-2" evidence="2">
    <location>
        <begin position="40"/>
        <end position="111"/>
    </location>
</feature>
<sequence length="161" mass="17683">MGHVNESAVEATTVEHAEDVQFRRKKLGEAAGGERLGASLYELPPGKKAWPYHWHTANEEALYVLAGEGSLRHDDETVPLEPGDYVAFPTGPESAHRVVNDAEDTLRYLVVSEMREPDVLGYPDSEKVGVYAGTPPGGDESERVLSGFFREDDAVDVWEGE</sequence>
<proteinExistence type="predicted"/>
<gene>
    <name evidence="3" type="ORF">ACFPJ5_13895</name>
</gene>
<dbReference type="EMBL" id="JBHSKX010000002">
    <property type="protein sequence ID" value="MFC5368024.1"/>
    <property type="molecule type" value="Genomic_DNA"/>
</dbReference>
<dbReference type="InterPro" id="IPR011051">
    <property type="entry name" value="RmlC_Cupin_sf"/>
</dbReference>
<dbReference type="AlphaFoldDB" id="A0ABD5RDG5"/>
<dbReference type="InterPro" id="IPR051610">
    <property type="entry name" value="GPI/OXD"/>
</dbReference>
<dbReference type="Gene3D" id="2.60.120.10">
    <property type="entry name" value="Jelly Rolls"/>
    <property type="match status" value="1"/>
</dbReference>
<dbReference type="RefSeq" id="WP_227230263.1">
    <property type="nucleotide sequence ID" value="NZ_JAJCVJ010000002.1"/>
</dbReference>